<proteinExistence type="predicted"/>
<evidence type="ECO:0000256" key="2">
    <source>
        <dbReference type="ARBA" id="ARBA00022692"/>
    </source>
</evidence>
<accession>A0A2G9TIP8</accession>
<evidence type="ECO:0000313" key="6">
    <source>
        <dbReference type="EMBL" id="PIO57843.1"/>
    </source>
</evidence>
<evidence type="ECO:0000256" key="1">
    <source>
        <dbReference type="ARBA" id="ARBA00004141"/>
    </source>
</evidence>
<keyword evidence="2 5" id="KW-0812">Transmembrane</keyword>
<evidence type="ECO:0000256" key="5">
    <source>
        <dbReference type="SAM" id="Phobius"/>
    </source>
</evidence>
<keyword evidence="3 5" id="KW-1133">Transmembrane helix</keyword>
<dbReference type="GO" id="GO:0016020">
    <property type="term" value="C:membrane"/>
    <property type="evidence" value="ECO:0007669"/>
    <property type="project" value="UniProtKB-SubCell"/>
</dbReference>
<feature type="transmembrane region" description="Helical" evidence="5">
    <location>
        <begin position="71"/>
        <end position="95"/>
    </location>
</feature>
<evidence type="ECO:0000256" key="4">
    <source>
        <dbReference type="ARBA" id="ARBA00023136"/>
    </source>
</evidence>
<dbReference type="Proteomes" id="UP000230423">
    <property type="component" value="Unassembled WGS sequence"/>
</dbReference>
<feature type="non-terminal residue" evidence="6">
    <location>
        <position position="136"/>
    </location>
</feature>
<evidence type="ECO:0000313" key="7">
    <source>
        <dbReference type="Proteomes" id="UP000230423"/>
    </source>
</evidence>
<name>A0A2G9TIP8_TELCI</name>
<dbReference type="GO" id="GO:0007606">
    <property type="term" value="P:sensory perception of chemical stimulus"/>
    <property type="evidence" value="ECO:0007669"/>
    <property type="project" value="InterPro"/>
</dbReference>
<feature type="transmembrane region" description="Helical" evidence="5">
    <location>
        <begin position="38"/>
        <end position="59"/>
    </location>
</feature>
<comment type="subcellular location">
    <subcellularLocation>
        <location evidence="1">Membrane</location>
        <topology evidence="1">Multi-pass membrane protein</topology>
    </subcellularLocation>
</comment>
<dbReference type="OrthoDB" id="5812411at2759"/>
<dbReference type="InterPro" id="IPR000344">
    <property type="entry name" value="7TM_GPCR_serpentine_rcpt_Sra"/>
</dbReference>
<reference evidence="6 7" key="1">
    <citation type="submission" date="2015-09" db="EMBL/GenBank/DDBJ databases">
        <title>Draft genome of the parasitic nematode Teladorsagia circumcincta isolate WARC Sus (inbred).</title>
        <authorList>
            <person name="Mitreva M."/>
        </authorList>
    </citation>
    <scope>NUCLEOTIDE SEQUENCE [LARGE SCALE GENOMIC DNA]</scope>
    <source>
        <strain evidence="6 7">S</strain>
    </source>
</reference>
<dbReference type="GO" id="GO:0004930">
    <property type="term" value="F:G protein-coupled receptor activity"/>
    <property type="evidence" value="ECO:0007669"/>
    <property type="project" value="InterPro"/>
</dbReference>
<dbReference type="Pfam" id="PF02117">
    <property type="entry name" value="7TM_GPCR_Sra"/>
    <property type="match status" value="1"/>
</dbReference>
<evidence type="ECO:0000256" key="3">
    <source>
        <dbReference type="ARBA" id="ARBA00022989"/>
    </source>
</evidence>
<keyword evidence="7" id="KW-1185">Reference proteome</keyword>
<organism evidence="6 7">
    <name type="scientific">Teladorsagia circumcincta</name>
    <name type="common">Brown stomach worm</name>
    <name type="synonym">Ostertagia circumcincta</name>
    <dbReference type="NCBI Taxonomy" id="45464"/>
    <lineage>
        <taxon>Eukaryota</taxon>
        <taxon>Metazoa</taxon>
        <taxon>Ecdysozoa</taxon>
        <taxon>Nematoda</taxon>
        <taxon>Chromadorea</taxon>
        <taxon>Rhabditida</taxon>
        <taxon>Rhabditina</taxon>
        <taxon>Rhabditomorpha</taxon>
        <taxon>Strongyloidea</taxon>
        <taxon>Trichostrongylidae</taxon>
        <taxon>Teladorsagia</taxon>
    </lineage>
</organism>
<keyword evidence="4 5" id="KW-0472">Membrane</keyword>
<sequence length="136" mass="14904">SNAISNTDVQMHHFALSASFVKACDLSLMTSNCAVPNYLILSCIVGMVLSQTVLWMDRLAATLTPFLYVKYVRLFGTTVSVTTVVVAFLIPFLLLRDDPYNDSVLTCIMTPKGSAAQINSLFYSFCCLNAVAVFIN</sequence>
<feature type="transmembrane region" description="Helical" evidence="5">
    <location>
        <begin position="115"/>
        <end position="135"/>
    </location>
</feature>
<dbReference type="EMBL" id="KZ363617">
    <property type="protein sequence ID" value="PIO57843.1"/>
    <property type="molecule type" value="Genomic_DNA"/>
</dbReference>
<gene>
    <name evidence="6" type="ORF">TELCIR_20737</name>
</gene>
<dbReference type="AlphaFoldDB" id="A0A2G9TIP8"/>
<feature type="non-terminal residue" evidence="6">
    <location>
        <position position="1"/>
    </location>
</feature>
<protein>
    <submittedName>
        <fullName evidence="6">Uncharacterized protein</fullName>
    </submittedName>
</protein>